<organism evidence="8 9">
    <name type="scientific">Gryllus longicercus</name>
    <dbReference type="NCBI Taxonomy" id="2509291"/>
    <lineage>
        <taxon>Eukaryota</taxon>
        <taxon>Metazoa</taxon>
        <taxon>Ecdysozoa</taxon>
        <taxon>Arthropoda</taxon>
        <taxon>Hexapoda</taxon>
        <taxon>Insecta</taxon>
        <taxon>Pterygota</taxon>
        <taxon>Neoptera</taxon>
        <taxon>Polyneoptera</taxon>
        <taxon>Orthoptera</taxon>
        <taxon>Ensifera</taxon>
        <taxon>Gryllidea</taxon>
        <taxon>Grylloidea</taxon>
        <taxon>Gryllidae</taxon>
        <taxon>Gryllinae</taxon>
        <taxon>Gryllus</taxon>
    </lineage>
</organism>
<proteinExistence type="inferred from homology"/>
<dbReference type="FunFam" id="3.40.30.10:FF:000025">
    <property type="entry name" value="Glutathione peroxidase"/>
    <property type="match status" value="1"/>
</dbReference>
<dbReference type="InterPro" id="IPR029759">
    <property type="entry name" value="GPX_AS"/>
</dbReference>
<dbReference type="SUPFAM" id="SSF52833">
    <property type="entry name" value="Thioredoxin-like"/>
    <property type="match status" value="1"/>
</dbReference>
<name>A0AAN9V8I9_9ORTH</name>
<dbReference type="GO" id="GO:0006979">
    <property type="term" value="P:response to oxidative stress"/>
    <property type="evidence" value="ECO:0007669"/>
    <property type="project" value="InterPro"/>
</dbReference>
<dbReference type="Pfam" id="PF00255">
    <property type="entry name" value="GSHPx"/>
    <property type="match status" value="1"/>
</dbReference>
<dbReference type="PROSITE" id="PS51355">
    <property type="entry name" value="GLUTATHIONE_PEROXID_3"/>
    <property type="match status" value="1"/>
</dbReference>
<dbReference type="PANTHER" id="PTHR11592">
    <property type="entry name" value="GLUTATHIONE PEROXIDASE"/>
    <property type="match status" value="1"/>
</dbReference>
<dbReference type="CDD" id="cd00340">
    <property type="entry name" value="GSH_Peroxidase"/>
    <property type="match status" value="1"/>
</dbReference>
<keyword evidence="3" id="KW-0712">Selenocysteine</keyword>
<dbReference type="PIRSF" id="PIRSF000303">
    <property type="entry name" value="Glutathion_perox"/>
    <property type="match status" value="1"/>
</dbReference>
<feature type="domain" description="Thioredoxin" evidence="7">
    <location>
        <begin position="35"/>
        <end position="196"/>
    </location>
</feature>
<evidence type="ECO:0000313" key="9">
    <source>
        <dbReference type="Proteomes" id="UP001378592"/>
    </source>
</evidence>
<dbReference type="EMBL" id="JAZDUA010000446">
    <property type="protein sequence ID" value="KAK7792482.1"/>
    <property type="molecule type" value="Genomic_DNA"/>
</dbReference>
<sequence length="196" mass="22143">MLVPGLQLFGTAFCALRFISPRFIAMAQAESAKDWKSASSVYDFTVKDIKGDDVSLEKYKGHVLIIVNVASQCGLTPTNYKELNELYEEYKDSKGLRILGFPCNQFAGQEPGGSEEIQCFALKSNVKFDLFQKVDVNGDNASPLWKYLKMKQGGTLGDFIKWNFTKFIIDKNGQPVERHGPKTDPRKLIPSLEKYW</sequence>
<dbReference type="InterPro" id="IPR000889">
    <property type="entry name" value="Glutathione_peroxidase"/>
</dbReference>
<dbReference type="PANTHER" id="PTHR11592:SF134">
    <property type="entry name" value="PHOSPHOLIPID HYDROPEROXIDE GLUTATHIONE PEROXIDASE"/>
    <property type="match status" value="1"/>
</dbReference>
<accession>A0AAN9V8I9</accession>
<dbReference type="InterPro" id="IPR013766">
    <property type="entry name" value="Thioredoxin_domain"/>
</dbReference>
<dbReference type="GO" id="GO:0004601">
    <property type="term" value="F:peroxidase activity"/>
    <property type="evidence" value="ECO:0007669"/>
    <property type="project" value="UniProtKB-KW"/>
</dbReference>
<keyword evidence="2 6" id="KW-0575">Peroxidase</keyword>
<evidence type="ECO:0000256" key="6">
    <source>
        <dbReference type="RuleBase" id="RU000499"/>
    </source>
</evidence>
<evidence type="ECO:0000256" key="5">
    <source>
        <dbReference type="PIRSR" id="PIRSR000303-1"/>
    </source>
</evidence>
<evidence type="ECO:0000256" key="3">
    <source>
        <dbReference type="ARBA" id="ARBA00022933"/>
    </source>
</evidence>
<keyword evidence="9" id="KW-1185">Reference proteome</keyword>
<protein>
    <recommendedName>
        <fullName evidence="6">Glutathione peroxidase</fullName>
    </recommendedName>
</protein>
<feature type="active site" evidence="5">
    <location>
        <position position="73"/>
    </location>
</feature>
<evidence type="ECO:0000256" key="4">
    <source>
        <dbReference type="ARBA" id="ARBA00023002"/>
    </source>
</evidence>
<evidence type="ECO:0000313" key="8">
    <source>
        <dbReference type="EMBL" id="KAK7792482.1"/>
    </source>
</evidence>
<dbReference type="PROSITE" id="PS00460">
    <property type="entry name" value="GLUTATHIONE_PEROXID_1"/>
    <property type="match status" value="1"/>
</dbReference>
<evidence type="ECO:0000259" key="7">
    <source>
        <dbReference type="PROSITE" id="PS51352"/>
    </source>
</evidence>
<dbReference type="PROSITE" id="PS00763">
    <property type="entry name" value="GLUTATHIONE_PEROXID_2"/>
    <property type="match status" value="1"/>
</dbReference>
<comment type="caution">
    <text evidence="8">The sequence shown here is derived from an EMBL/GenBank/DDBJ whole genome shotgun (WGS) entry which is preliminary data.</text>
</comment>
<dbReference type="Proteomes" id="UP001378592">
    <property type="component" value="Unassembled WGS sequence"/>
</dbReference>
<dbReference type="InterPro" id="IPR036249">
    <property type="entry name" value="Thioredoxin-like_sf"/>
</dbReference>
<comment type="similarity">
    <text evidence="1 6">Belongs to the glutathione peroxidase family.</text>
</comment>
<evidence type="ECO:0000256" key="2">
    <source>
        <dbReference type="ARBA" id="ARBA00022559"/>
    </source>
</evidence>
<dbReference type="PROSITE" id="PS51352">
    <property type="entry name" value="THIOREDOXIN_2"/>
    <property type="match status" value="1"/>
</dbReference>
<dbReference type="InterPro" id="IPR029760">
    <property type="entry name" value="GPX_CS"/>
</dbReference>
<dbReference type="Gene3D" id="3.40.30.10">
    <property type="entry name" value="Glutaredoxin"/>
    <property type="match status" value="1"/>
</dbReference>
<evidence type="ECO:0000256" key="1">
    <source>
        <dbReference type="ARBA" id="ARBA00006926"/>
    </source>
</evidence>
<dbReference type="AlphaFoldDB" id="A0AAN9V8I9"/>
<gene>
    <name evidence="8" type="ORF">R5R35_013865</name>
</gene>
<dbReference type="PRINTS" id="PR01011">
    <property type="entry name" value="GLUTPROXDASE"/>
</dbReference>
<keyword evidence="4 6" id="KW-0560">Oxidoreductase</keyword>
<reference evidence="8 9" key="1">
    <citation type="submission" date="2024-03" db="EMBL/GenBank/DDBJ databases">
        <title>The genome assembly and annotation of the cricket Gryllus longicercus Weissman &amp; Gray.</title>
        <authorList>
            <person name="Szrajer S."/>
            <person name="Gray D."/>
            <person name="Ylla G."/>
        </authorList>
    </citation>
    <scope>NUCLEOTIDE SEQUENCE [LARGE SCALE GENOMIC DNA]</scope>
    <source>
        <strain evidence="8">DAG 2021-001</strain>
        <tissue evidence="8">Whole body minus gut</tissue>
    </source>
</reference>